<organism evidence="1 2">
    <name type="scientific">Aromatoleum aromaticum (strain DSM 19018 / LMG 30748 / EbN1)</name>
    <name type="common">Azoarcus sp. (strain EbN1)</name>
    <dbReference type="NCBI Taxonomy" id="76114"/>
    <lineage>
        <taxon>Bacteria</taxon>
        <taxon>Pseudomonadati</taxon>
        <taxon>Pseudomonadota</taxon>
        <taxon>Betaproteobacteria</taxon>
        <taxon>Rhodocyclales</taxon>
        <taxon>Rhodocyclaceae</taxon>
        <taxon>Aromatoleum</taxon>
    </lineage>
</organism>
<reference evidence="1 2" key="1">
    <citation type="journal article" date="2005" name="Arch. Microbiol.">
        <title>The genome sequence of an anaerobic aromatic-degrading denitrifying bacterium, strain EbN1.</title>
        <authorList>
            <person name="Rabus R."/>
            <person name="Kube M."/>
            <person name="Heider J."/>
            <person name="Beck A."/>
            <person name="Heitmann K."/>
            <person name="Widdel F."/>
            <person name="Reinhardt R."/>
        </authorList>
    </citation>
    <scope>NUCLEOTIDE SEQUENCE [LARGE SCALE GENOMIC DNA]</scope>
    <source>
        <strain evidence="1 2">EbN1</strain>
    </source>
</reference>
<proteinExistence type="predicted"/>
<dbReference type="Proteomes" id="UP000006552">
    <property type="component" value="Chromosome"/>
</dbReference>
<sequence>MRHHILGTVAIPEDVWWSDEFAWNPVAQATTRSLTGARLVQLGVKLKGRPITLASSERGGWVTRGTVLSLRALADVPGATYTLTLADGRTFTVAFDADRDFIAAPVRPAADMTDASKYRVTLPLIEV</sequence>
<gene>
    <name evidence="1" type="ORF">ebB249</name>
</gene>
<dbReference type="HOGENOM" id="CLU_151254_0_0_4"/>
<dbReference type="EMBL" id="CR555306">
    <property type="protein sequence ID" value="CAI10232.1"/>
    <property type="molecule type" value="Genomic_DNA"/>
</dbReference>
<dbReference type="RefSeq" id="WP_011239875.1">
    <property type="nucleotide sequence ID" value="NC_006513.1"/>
</dbReference>
<dbReference type="KEGG" id="eba:ebB249"/>
<accession>Q5NXI2</accession>
<protein>
    <submittedName>
        <fullName evidence="1">Uncharacterized protein</fullName>
    </submittedName>
</protein>
<dbReference type="STRING" id="76114.ebB249"/>
<dbReference type="AlphaFoldDB" id="Q5NXI2"/>
<evidence type="ECO:0000313" key="1">
    <source>
        <dbReference type="EMBL" id="CAI10232.1"/>
    </source>
</evidence>
<dbReference type="eggNOG" id="ENOG5032Z4T">
    <property type="taxonomic scope" value="Bacteria"/>
</dbReference>
<dbReference type="OrthoDB" id="5432576at2"/>
<evidence type="ECO:0000313" key="2">
    <source>
        <dbReference type="Proteomes" id="UP000006552"/>
    </source>
</evidence>
<keyword evidence="2" id="KW-1185">Reference proteome</keyword>
<name>Q5NXI2_AROAE</name>